<accession>A0ABS4PZI3</accession>
<dbReference type="InterPro" id="IPR009200">
    <property type="entry name" value="DUF1269_membrane"/>
</dbReference>
<keyword evidence="1" id="KW-0472">Membrane</keyword>
<evidence type="ECO:0000313" key="3">
    <source>
        <dbReference type="Proteomes" id="UP000741013"/>
    </source>
</evidence>
<dbReference type="Proteomes" id="UP000741013">
    <property type="component" value="Unassembled WGS sequence"/>
</dbReference>
<evidence type="ECO:0000313" key="2">
    <source>
        <dbReference type="EMBL" id="MBP2184325.1"/>
    </source>
</evidence>
<gene>
    <name evidence="2" type="ORF">JOM49_005851</name>
</gene>
<dbReference type="RefSeq" id="WP_209667353.1">
    <property type="nucleotide sequence ID" value="NZ_JAGGMS010000001.1"/>
</dbReference>
<protein>
    <submittedName>
        <fullName evidence="2">Membrane protein</fullName>
    </submittedName>
</protein>
<dbReference type="EMBL" id="JAGGMS010000001">
    <property type="protein sequence ID" value="MBP2184325.1"/>
    <property type="molecule type" value="Genomic_DNA"/>
</dbReference>
<comment type="caution">
    <text evidence="2">The sequence shown here is derived from an EMBL/GenBank/DDBJ whole genome shotgun (WGS) entry which is preliminary data.</text>
</comment>
<sequence>MTTSTTPTTPTTLTIWRFDSADGAHHAARKVESLAKGRLLVLHDAAVVSWPEDRDRPKMRQLHDLTGRGALSGAFWGMLFGLIFLMPLVGAAIGAAAGAAGGALADVGIDDDLIRRIRERLSPGTSALFLLTSDAVLDKVHDVFAAESRPELLFTNLTPDQERALRAVFADEAEQPGPPAGPA</sequence>
<evidence type="ECO:0000256" key="1">
    <source>
        <dbReference type="SAM" id="Phobius"/>
    </source>
</evidence>
<name>A0ABS4PZI3_9PSEU</name>
<keyword evidence="1" id="KW-0812">Transmembrane</keyword>
<reference evidence="2 3" key="1">
    <citation type="submission" date="2021-03" db="EMBL/GenBank/DDBJ databases">
        <title>Sequencing the genomes of 1000 actinobacteria strains.</title>
        <authorList>
            <person name="Klenk H.-P."/>
        </authorList>
    </citation>
    <scope>NUCLEOTIDE SEQUENCE [LARGE SCALE GENOMIC DNA]</scope>
    <source>
        <strain evidence="2 3">DSM 45510</strain>
    </source>
</reference>
<keyword evidence="3" id="KW-1185">Reference proteome</keyword>
<dbReference type="Pfam" id="PF06897">
    <property type="entry name" value="DUF1269"/>
    <property type="match status" value="1"/>
</dbReference>
<organism evidence="2 3">
    <name type="scientific">Amycolatopsis magusensis</name>
    <dbReference type="NCBI Taxonomy" id="882444"/>
    <lineage>
        <taxon>Bacteria</taxon>
        <taxon>Bacillati</taxon>
        <taxon>Actinomycetota</taxon>
        <taxon>Actinomycetes</taxon>
        <taxon>Pseudonocardiales</taxon>
        <taxon>Pseudonocardiaceae</taxon>
        <taxon>Amycolatopsis</taxon>
    </lineage>
</organism>
<feature type="transmembrane region" description="Helical" evidence="1">
    <location>
        <begin position="65"/>
        <end position="85"/>
    </location>
</feature>
<keyword evidence="1" id="KW-1133">Transmembrane helix</keyword>
<proteinExistence type="predicted"/>